<dbReference type="AlphaFoldDB" id="A0A9Q0TBP5"/>
<proteinExistence type="predicted"/>
<comment type="caution">
    <text evidence="1">The sequence shown here is derived from an EMBL/GenBank/DDBJ whole genome shotgun (WGS) entry which is preliminary data.</text>
</comment>
<evidence type="ECO:0008006" key="3">
    <source>
        <dbReference type="Google" id="ProtNLM"/>
    </source>
</evidence>
<sequence length="262" mass="29225">MEMEKSESKASKINLVLPSLLSPTMAILLVLLSVLLSSPGIVSAGGDVFRPADEFLVNCGARNLDSIPDGRIFKTDKDAQGYLQTKQDILVSIPSANVSSPLYLSARIFKEDATYAFTLKSAGWHWVRLHFFPMNNTEFDLRTATFSVSTDKILQLSSMPLRLFQLPDILISDQATSLFPVNSFAGLNNFGYEVVYRLNMGGPLITSENDTLWRRWVPDKPYLKHESMAKSASVPYFLHQIWSRNLITYCASNGLCICRADG</sequence>
<accession>A0A9Q0TBP5</accession>
<reference evidence="1" key="1">
    <citation type="submission" date="2022-11" db="EMBL/GenBank/DDBJ databases">
        <authorList>
            <person name="Hyden B.L."/>
            <person name="Feng K."/>
            <person name="Yates T."/>
            <person name="Jawdy S."/>
            <person name="Smart L.B."/>
            <person name="Muchero W."/>
        </authorList>
    </citation>
    <scope>NUCLEOTIDE SEQUENCE</scope>
    <source>
        <tissue evidence="1">Shoot tip</tissue>
    </source>
</reference>
<evidence type="ECO:0000313" key="2">
    <source>
        <dbReference type="Proteomes" id="UP001151529"/>
    </source>
</evidence>
<reference evidence="1" key="2">
    <citation type="journal article" date="2023" name="Int. J. Mol. Sci.">
        <title>De Novo Assembly and Annotation of 11 Diverse Shrub Willow (Salix) Genomes Reveals Novel Gene Organization in Sex-Linked Regions.</title>
        <authorList>
            <person name="Hyden B."/>
            <person name="Feng K."/>
            <person name="Yates T.B."/>
            <person name="Jawdy S."/>
            <person name="Cereghino C."/>
            <person name="Smart L.B."/>
            <person name="Muchero W."/>
        </authorList>
    </citation>
    <scope>NUCLEOTIDE SEQUENCE [LARGE SCALE GENOMIC DNA]</scope>
    <source>
        <tissue evidence="1">Shoot tip</tissue>
    </source>
</reference>
<dbReference type="Gene3D" id="2.60.120.430">
    <property type="entry name" value="Galactose-binding lectin"/>
    <property type="match status" value="1"/>
</dbReference>
<dbReference type="EMBL" id="JAPFFL010000008">
    <property type="protein sequence ID" value="KAJ6707913.1"/>
    <property type="molecule type" value="Genomic_DNA"/>
</dbReference>
<organism evidence="1 2">
    <name type="scientific">Salix viminalis</name>
    <name type="common">Common osier</name>
    <name type="synonym">Basket willow</name>
    <dbReference type="NCBI Taxonomy" id="40686"/>
    <lineage>
        <taxon>Eukaryota</taxon>
        <taxon>Viridiplantae</taxon>
        <taxon>Streptophyta</taxon>
        <taxon>Embryophyta</taxon>
        <taxon>Tracheophyta</taxon>
        <taxon>Spermatophyta</taxon>
        <taxon>Magnoliopsida</taxon>
        <taxon>eudicotyledons</taxon>
        <taxon>Gunneridae</taxon>
        <taxon>Pentapetalae</taxon>
        <taxon>rosids</taxon>
        <taxon>fabids</taxon>
        <taxon>Malpighiales</taxon>
        <taxon>Salicaceae</taxon>
        <taxon>Saliceae</taxon>
        <taxon>Salix</taxon>
    </lineage>
</organism>
<dbReference type="PANTHER" id="PTHR34590">
    <property type="entry name" value="OS03G0124300 PROTEIN-RELATED"/>
    <property type="match status" value="1"/>
</dbReference>
<keyword evidence="2" id="KW-1185">Reference proteome</keyword>
<dbReference type="Proteomes" id="UP001151529">
    <property type="component" value="Chromosome 4"/>
</dbReference>
<dbReference type="InterPro" id="IPR045272">
    <property type="entry name" value="ANXUR1/2-like"/>
</dbReference>
<evidence type="ECO:0000313" key="1">
    <source>
        <dbReference type="EMBL" id="KAJ6707913.1"/>
    </source>
</evidence>
<protein>
    <recommendedName>
        <fullName evidence="3">Malectin-like domain-containing protein</fullName>
    </recommendedName>
</protein>
<dbReference type="PANTHER" id="PTHR34590:SF10">
    <property type="entry name" value="RECEPTOR-LIKE PROTEIN KINASE HERK 1"/>
    <property type="match status" value="1"/>
</dbReference>
<gene>
    <name evidence="1" type="ORF">OIU85_028209</name>
</gene>
<dbReference type="GO" id="GO:0004714">
    <property type="term" value="F:transmembrane receptor protein tyrosine kinase activity"/>
    <property type="evidence" value="ECO:0007669"/>
    <property type="project" value="InterPro"/>
</dbReference>
<name>A0A9Q0TBP5_SALVM</name>
<dbReference type="OrthoDB" id="264917at2759"/>